<gene>
    <name evidence="3" type="ORF">HDK90DRAFT_469996</name>
</gene>
<dbReference type="Pfam" id="PF24160">
    <property type="entry name" value="UVB_sens_C"/>
    <property type="match status" value="1"/>
</dbReference>
<organism evidence="3 4">
    <name type="scientific">Phyllosticta capitalensis</name>
    <dbReference type="NCBI Taxonomy" id="121624"/>
    <lineage>
        <taxon>Eukaryota</taxon>
        <taxon>Fungi</taxon>
        <taxon>Dikarya</taxon>
        <taxon>Ascomycota</taxon>
        <taxon>Pezizomycotina</taxon>
        <taxon>Dothideomycetes</taxon>
        <taxon>Dothideomycetes incertae sedis</taxon>
        <taxon>Botryosphaeriales</taxon>
        <taxon>Phyllostictaceae</taxon>
        <taxon>Phyllosticta</taxon>
    </lineage>
</organism>
<dbReference type="Proteomes" id="UP001492380">
    <property type="component" value="Unassembled WGS sequence"/>
</dbReference>
<evidence type="ECO:0000259" key="2">
    <source>
        <dbReference type="Pfam" id="PF24160"/>
    </source>
</evidence>
<accession>A0ABR1YAV0</accession>
<reference evidence="3 4" key="1">
    <citation type="submission" date="2024-04" db="EMBL/GenBank/DDBJ databases">
        <title>Phyllosticta paracitricarpa is synonymous to the EU quarantine fungus P. citricarpa based on phylogenomic analyses.</title>
        <authorList>
            <consortium name="Lawrence Berkeley National Laboratory"/>
            <person name="Van Ingen-Buijs V.A."/>
            <person name="Van Westerhoven A.C."/>
            <person name="Haridas S."/>
            <person name="Skiadas P."/>
            <person name="Martin F."/>
            <person name="Groenewald J.Z."/>
            <person name="Crous P.W."/>
            <person name="Seidl M.F."/>
        </authorList>
    </citation>
    <scope>NUCLEOTIDE SEQUENCE [LARGE SCALE GENOMIC DNA]</scope>
    <source>
        <strain evidence="3 4">CBS 123374</strain>
    </source>
</reference>
<evidence type="ECO:0000256" key="1">
    <source>
        <dbReference type="SAM" id="MobiDB-lite"/>
    </source>
</evidence>
<feature type="compositionally biased region" description="Low complexity" evidence="1">
    <location>
        <begin position="180"/>
        <end position="204"/>
    </location>
</feature>
<dbReference type="InterPro" id="IPR006968">
    <property type="entry name" value="RUS_fam"/>
</dbReference>
<protein>
    <recommendedName>
        <fullName evidence="2">Root UVB sensitive protein C-terminal domain-containing protein</fullName>
    </recommendedName>
</protein>
<proteinExistence type="predicted"/>
<feature type="region of interest" description="Disordered" evidence="1">
    <location>
        <begin position="178"/>
        <end position="222"/>
    </location>
</feature>
<evidence type="ECO:0000313" key="3">
    <source>
        <dbReference type="EMBL" id="KAK8224568.1"/>
    </source>
</evidence>
<dbReference type="InterPro" id="IPR055412">
    <property type="entry name" value="UVB_sens_C"/>
</dbReference>
<sequence>MAVRSVSMRSLNRQRANVVLSHLLAHDKVLTPETVAAGHERIFELRDGVLRGAGREVLGWARLGVGLWEVLDVLPASPGGSKARGRGQKGWGWGSSGVAGARVLGRSAAAATGASSEKHRQVRDPSLAALLAIFEREPYVLWFDAHTRTALIVLKQDAGPVAQLQAWAQALMMAERHAAAKGQGSNKSGGKQQQQQKQDGQQAALSSGDGRGEASAGVGGGVDGVDGPDAFAAAEAELRLTLERARDMFVVEHSSDDAGARAGGDGGDVKRRGLARKRLEAAGWDLSIAALETRSGSRLQAVGGVGHQGTGGQKVD</sequence>
<comment type="caution">
    <text evidence="3">The sequence shown here is derived from an EMBL/GenBank/DDBJ whole genome shotgun (WGS) entry which is preliminary data.</text>
</comment>
<feature type="domain" description="Root UVB sensitive protein C-terminal" evidence="2">
    <location>
        <begin position="134"/>
        <end position="200"/>
    </location>
</feature>
<dbReference type="PANTHER" id="PTHR12770">
    <property type="entry name" value="RUS1 FAMILY PROTEIN C16ORF58"/>
    <property type="match status" value="1"/>
</dbReference>
<name>A0ABR1YAV0_9PEZI</name>
<evidence type="ECO:0000313" key="4">
    <source>
        <dbReference type="Proteomes" id="UP001492380"/>
    </source>
</evidence>
<dbReference type="EMBL" id="JBBWRZ010000012">
    <property type="protein sequence ID" value="KAK8224568.1"/>
    <property type="molecule type" value="Genomic_DNA"/>
</dbReference>
<keyword evidence="4" id="KW-1185">Reference proteome</keyword>
<dbReference type="PANTHER" id="PTHR12770:SF31">
    <property type="entry name" value="RUS FAMILY MEMBER 1"/>
    <property type="match status" value="1"/>
</dbReference>